<name>A0A1B6GII1_9HEMI</name>
<protein>
    <submittedName>
        <fullName evidence="1">Uncharacterized protein</fullName>
    </submittedName>
</protein>
<gene>
    <name evidence="1" type="ORF">g.45013</name>
</gene>
<organism evidence="1">
    <name type="scientific">Cuerna arida</name>
    <dbReference type="NCBI Taxonomy" id="1464854"/>
    <lineage>
        <taxon>Eukaryota</taxon>
        <taxon>Metazoa</taxon>
        <taxon>Ecdysozoa</taxon>
        <taxon>Arthropoda</taxon>
        <taxon>Hexapoda</taxon>
        <taxon>Insecta</taxon>
        <taxon>Pterygota</taxon>
        <taxon>Neoptera</taxon>
        <taxon>Paraneoptera</taxon>
        <taxon>Hemiptera</taxon>
        <taxon>Auchenorrhyncha</taxon>
        <taxon>Membracoidea</taxon>
        <taxon>Cicadellidae</taxon>
        <taxon>Cicadellinae</taxon>
        <taxon>Proconiini</taxon>
        <taxon>Cuerna</taxon>
    </lineage>
</organism>
<feature type="non-terminal residue" evidence="1">
    <location>
        <position position="1"/>
    </location>
</feature>
<sequence>QKNYPLCYRLIDEGLDMGQHFKGNNTTSFDKVPGYLKELDVPVYSTFDFSIQLEGLSDANIFQSPVVDNPPHWKIKNGPTQCKVVDFGKTTPMFWAIVHTSSASLVQKLILGGHKINLFVEKVKGMPALL</sequence>
<proteinExistence type="predicted"/>
<dbReference type="EMBL" id="GECZ01007525">
    <property type="protein sequence ID" value="JAS62244.1"/>
    <property type="molecule type" value="Transcribed_RNA"/>
</dbReference>
<accession>A0A1B6GII1</accession>
<evidence type="ECO:0000313" key="1">
    <source>
        <dbReference type="EMBL" id="JAS62244.1"/>
    </source>
</evidence>
<dbReference type="AlphaFoldDB" id="A0A1B6GII1"/>
<reference evidence="1" key="1">
    <citation type="submission" date="2015-11" db="EMBL/GenBank/DDBJ databases">
        <title>De novo transcriptome assembly of four potential Pierce s Disease insect vectors from Arizona vineyards.</title>
        <authorList>
            <person name="Tassone E.E."/>
        </authorList>
    </citation>
    <scope>NUCLEOTIDE SEQUENCE</scope>
</reference>
<feature type="non-terminal residue" evidence="1">
    <location>
        <position position="130"/>
    </location>
</feature>